<dbReference type="Proteomes" id="UP000683511">
    <property type="component" value="Chromosome"/>
</dbReference>
<protein>
    <submittedName>
        <fullName evidence="2">Uncharacterized protein</fullName>
    </submittedName>
</protein>
<keyword evidence="1" id="KW-1133">Transmembrane helix</keyword>
<keyword evidence="1" id="KW-0472">Membrane</keyword>
<accession>A0A975Y6Q3</accession>
<organism evidence="2 3">
    <name type="scientific">Richelia sinica FACHB-800</name>
    <dbReference type="NCBI Taxonomy" id="1357546"/>
    <lineage>
        <taxon>Bacteria</taxon>
        <taxon>Bacillati</taxon>
        <taxon>Cyanobacteriota</taxon>
        <taxon>Cyanophyceae</taxon>
        <taxon>Nostocales</taxon>
        <taxon>Nostocaceae</taxon>
        <taxon>Richelia</taxon>
    </lineage>
</organism>
<evidence type="ECO:0000313" key="3">
    <source>
        <dbReference type="Proteomes" id="UP000683511"/>
    </source>
</evidence>
<sequence>MGLPSEDNIGVVFGYVLLLIILPVVSKFSGWSVKIRY</sequence>
<evidence type="ECO:0000256" key="1">
    <source>
        <dbReference type="SAM" id="Phobius"/>
    </source>
</evidence>
<dbReference type="EMBL" id="CP021056">
    <property type="protein sequence ID" value="QXE25530.1"/>
    <property type="molecule type" value="Genomic_DNA"/>
</dbReference>
<gene>
    <name evidence="2" type="ORF">B6N60_04245</name>
</gene>
<dbReference type="KEGG" id="rsin:B6N60_04245"/>
<keyword evidence="1" id="KW-0812">Transmembrane</keyword>
<proteinExistence type="predicted"/>
<feature type="transmembrane region" description="Helical" evidence="1">
    <location>
        <begin position="12"/>
        <end position="33"/>
    </location>
</feature>
<dbReference type="AlphaFoldDB" id="A0A975Y6Q3"/>
<evidence type="ECO:0000313" key="2">
    <source>
        <dbReference type="EMBL" id="QXE25530.1"/>
    </source>
</evidence>
<keyword evidence="3" id="KW-1185">Reference proteome</keyword>
<reference evidence="2" key="1">
    <citation type="submission" date="2017-04" db="EMBL/GenBank/DDBJ databases">
        <title>Genome deletions in a multicellular cyanobacterial endosymbiont for morphological adaptation in marine diatoms.</title>
        <authorList>
            <person name="Wang Y."/>
            <person name="Gao H."/>
            <person name="Li R."/>
            <person name="Xu X."/>
        </authorList>
    </citation>
    <scope>NUCLEOTIDE SEQUENCE</scope>
    <source>
        <strain evidence="2">FACHB 800</strain>
    </source>
</reference>
<name>A0A975Y6Q3_9NOST</name>